<accession>A0A5M5D4Y4</accession>
<dbReference type="RefSeq" id="WP_004320008.1">
    <property type="nucleotide sequence ID" value="NZ_JAHYOK010000038.1"/>
</dbReference>
<dbReference type="Proteomes" id="UP000473905">
    <property type="component" value="Unassembled WGS sequence"/>
</dbReference>
<gene>
    <name evidence="1" type="ORF">F3D66_22760</name>
</gene>
<organism evidence="1 2">
    <name type="scientific">Bacteroides ovatus</name>
    <dbReference type="NCBI Taxonomy" id="28116"/>
    <lineage>
        <taxon>Bacteria</taxon>
        <taxon>Pseudomonadati</taxon>
        <taxon>Bacteroidota</taxon>
        <taxon>Bacteroidia</taxon>
        <taxon>Bacteroidales</taxon>
        <taxon>Bacteroidaceae</taxon>
        <taxon>Bacteroides</taxon>
    </lineage>
</organism>
<dbReference type="InterPro" id="IPR024353">
    <property type="entry name" value="DUF3871"/>
</dbReference>
<dbReference type="EMBL" id="VWKB01000036">
    <property type="protein sequence ID" value="KAA4091724.1"/>
    <property type="molecule type" value="Genomic_DNA"/>
</dbReference>
<proteinExistence type="predicted"/>
<evidence type="ECO:0000313" key="1">
    <source>
        <dbReference type="EMBL" id="KAA4091724.1"/>
    </source>
</evidence>
<sequence>METRLTKYQDVEDAVIIDQPEEKKAFILGNTRGIELQNLQDDYLVPVFSRDNVETISHNDFINTVFDAAQTFYQGQQFLEPNIRVSHEMKLRTRKGSGKLVENLTDEDSGSYYQRMMFIIEIPSITYNIEGNDLTLQIVGVRSYSETNLLENASQKQLFRVGVGFLNQVCTNMLLSTDGVKLDIKVTNTADLYKYCMELFSRYNYIKHVEEMRTLKNTFIDVTTFAQFLGKARMYQALPQSVKTDLQLPELILNEAQINAAVRDYYSDENFASFGKNMSGWNFYQLLTNYKNNYIDTMMERTINAYDISLGITKAISGEDDKWGWFIE</sequence>
<dbReference type="AlphaFoldDB" id="A0A5M5D4Y4"/>
<protein>
    <submittedName>
        <fullName evidence="1">DUF3871 family protein</fullName>
    </submittedName>
</protein>
<name>A0A5M5D4Y4_BACOV</name>
<keyword evidence="2" id="KW-1185">Reference proteome</keyword>
<comment type="caution">
    <text evidence="1">The sequence shown here is derived from an EMBL/GenBank/DDBJ whole genome shotgun (WGS) entry which is preliminary data.</text>
</comment>
<reference evidence="1 2" key="1">
    <citation type="journal article" date="2019" name="Nat. Med.">
        <title>A library of human gut bacterial isolates paired with longitudinal multiomics data enables mechanistic microbiome research.</title>
        <authorList>
            <person name="Poyet M."/>
            <person name="Groussin M."/>
            <person name="Gibbons S.M."/>
            <person name="Avila-Pacheco J."/>
            <person name="Jiang X."/>
            <person name="Kearney S.M."/>
            <person name="Perrotta A.R."/>
            <person name="Berdy B."/>
            <person name="Zhao S."/>
            <person name="Lieberman T.D."/>
            <person name="Swanson P.K."/>
            <person name="Smith M."/>
            <person name="Roesemann S."/>
            <person name="Alexander J.E."/>
            <person name="Rich S.A."/>
            <person name="Livny J."/>
            <person name="Vlamakis H."/>
            <person name="Clish C."/>
            <person name="Bullock K."/>
            <person name="Deik A."/>
            <person name="Scott J."/>
            <person name="Pierce K.A."/>
            <person name="Xavier R.J."/>
            <person name="Alm E.J."/>
        </authorList>
    </citation>
    <scope>NUCLEOTIDE SEQUENCE [LARGE SCALE GENOMIC DNA]</scope>
    <source>
        <strain evidence="1 2">BIOML-A134</strain>
    </source>
</reference>
<dbReference type="Pfam" id="PF12987">
    <property type="entry name" value="DUF3871"/>
    <property type="match status" value="1"/>
</dbReference>
<evidence type="ECO:0000313" key="2">
    <source>
        <dbReference type="Proteomes" id="UP000473905"/>
    </source>
</evidence>